<organism evidence="1 2">
    <name type="scientific">Litorihabitans aurantiacus</name>
    <dbReference type="NCBI Taxonomy" id="1930061"/>
    <lineage>
        <taxon>Bacteria</taxon>
        <taxon>Bacillati</taxon>
        <taxon>Actinomycetota</taxon>
        <taxon>Actinomycetes</taxon>
        <taxon>Micrococcales</taxon>
        <taxon>Beutenbergiaceae</taxon>
        <taxon>Litorihabitans</taxon>
    </lineage>
</organism>
<evidence type="ECO:0000313" key="1">
    <source>
        <dbReference type="EMBL" id="GMA33528.1"/>
    </source>
</evidence>
<gene>
    <name evidence="1" type="ORF">GCM10025875_35200</name>
</gene>
<keyword evidence="2" id="KW-1185">Reference proteome</keyword>
<protein>
    <submittedName>
        <fullName evidence="1">Uncharacterized protein</fullName>
    </submittedName>
</protein>
<reference evidence="1" key="2">
    <citation type="submission" date="2023-02" db="EMBL/GenBank/DDBJ databases">
        <authorList>
            <person name="Sun Q."/>
            <person name="Mori K."/>
        </authorList>
    </citation>
    <scope>NUCLEOTIDE SEQUENCE</scope>
    <source>
        <strain evidence="1">NBRC 112290</strain>
    </source>
</reference>
<dbReference type="AlphaFoldDB" id="A0AA37XHW1"/>
<accession>A0AA37XHW1</accession>
<reference evidence="1" key="1">
    <citation type="journal article" date="2014" name="Int. J. Syst. Evol. Microbiol.">
        <title>Complete genome sequence of Corynebacterium casei LMG S-19264T (=DSM 44701T), isolated from a smear-ripened cheese.</title>
        <authorList>
            <consortium name="US DOE Joint Genome Institute (JGI-PGF)"/>
            <person name="Walter F."/>
            <person name="Albersmeier A."/>
            <person name="Kalinowski J."/>
            <person name="Ruckert C."/>
        </authorList>
    </citation>
    <scope>NUCLEOTIDE SEQUENCE</scope>
    <source>
        <strain evidence="1">NBRC 112290</strain>
    </source>
</reference>
<comment type="caution">
    <text evidence="1">The sequence shown here is derived from an EMBL/GenBank/DDBJ whole genome shotgun (WGS) entry which is preliminary data.</text>
</comment>
<sequence>MLSDGSEGWVHVSKARVWADDDGNAGSAWAVRFREDWTEAEGPTEVRIEAPESMAVNVAAQFGHWLYLTCMDLTEETFPAPPETACPDFCTTQDDPDHQWDYTGFVQKRVRLHRGVIGKTWRKQYEWLSADGRASLGHRSVGGRVR</sequence>
<dbReference type="Proteomes" id="UP001157161">
    <property type="component" value="Unassembled WGS sequence"/>
</dbReference>
<dbReference type="EMBL" id="BSUM01000001">
    <property type="protein sequence ID" value="GMA33528.1"/>
    <property type="molecule type" value="Genomic_DNA"/>
</dbReference>
<proteinExistence type="predicted"/>
<evidence type="ECO:0000313" key="2">
    <source>
        <dbReference type="Proteomes" id="UP001157161"/>
    </source>
</evidence>
<name>A0AA37XHW1_9MICO</name>